<protein>
    <submittedName>
        <fullName evidence="1">Uncharacterized protein</fullName>
    </submittedName>
</protein>
<name>A0AAN9FNX3_CLITE</name>
<evidence type="ECO:0000313" key="1">
    <source>
        <dbReference type="EMBL" id="KAK7279770.1"/>
    </source>
</evidence>
<proteinExistence type="predicted"/>
<dbReference type="Proteomes" id="UP001359559">
    <property type="component" value="Unassembled WGS sequence"/>
</dbReference>
<accession>A0AAN9FNX3</accession>
<dbReference type="EMBL" id="JAYKXN010000006">
    <property type="protein sequence ID" value="KAK7279770.1"/>
    <property type="molecule type" value="Genomic_DNA"/>
</dbReference>
<gene>
    <name evidence="1" type="ORF">RJT34_24827</name>
</gene>
<organism evidence="1 2">
    <name type="scientific">Clitoria ternatea</name>
    <name type="common">Butterfly pea</name>
    <dbReference type="NCBI Taxonomy" id="43366"/>
    <lineage>
        <taxon>Eukaryota</taxon>
        <taxon>Viridiplantae</taxon>
        <taxon>Streptophyta</taxon>
        <taxon>Embryophyta</taxon>
        <taxon>Tracheophyta</taxon>
        <taxon>Spermatophyta</taxon>
        <taxon>Magnoliopsida</taxon>
        <taxon>eudicotyledons</taxon>
        <taxon>Gunneridae</taxon>
        <taxon>Pentapetalae</taxon>
        <taxon>rosids</taxon>
        <taxon>fabids</taxon>
        <taxon>Fabales</taxon>
        <taxon>Fabaceae</taxon>
        <taxon>Papilionoideae</taxon>
        <taxon>50 kb inversion clade</taxon>
        <taxon>NPAAA clade</taxon>
        <taxon>indigoferoid/millettioid clade</taxon>
        <taxon>Phaseoleae</taxon>
        <taxon>Clitoria</taxon>
    </lineage>
</organism>
<evidence type="ECO:0000313" key="2">
    <source>
        <dbReference type="Proteomes" id="UP001359559"/>
    </source>
</evidence>
<dbReference type="AlphaFoldDB" id="A0AAN9FNX3"/>
<keyword evidence="2" id="KW-1185">Reference proteome</keyword>
<comment type="caution">
    <text evidence="1">The sequence shown here is derived from an EMBL/GenBank/DDBJ whole genome shotgun (WGS) entry which is preliminary data.</text>
</comment>
<sequence>MHVMDQGLVDHVPLLPKVFAIALKLSHNDPRLHNDESNRCHGEIRKKGESYLVSRRYNSKWLVILVNLEERSEDVLEETPTAMKLRSC</sequence>
<reference evidence="1 2" key="1">
    <citation type="submission" date="2024-01" db="EMBL/GenBank/DDBJ databases">
        <title>The genomes of 5 underutilized Papilionoideae crops provide insights into root nodulation and disease resistance.</title>
        <authorList>
            <person name="Yuan L."/>
        </authorList>
    </citation>
    <scope>NUCLEOTIDE SEQUENCE [LARGE SCALE GENOMIC DNA]</scope>
    <source>
        <strain evidence="1">LY-2023</strain>
        <tissue evidence="1">Leaf</tissue>
    </source>
</reference>